<keyword evidence="2" id="KW-1185">Reference proteome</keyword>
<sequence length="142" mass="15236">MKPYAKVMAISILVIATGLLTTVGSARADQYAALRTDGRLHNGLLAVTIGRHIERTCPSIDRRSLAANAFLLGLANHAMGLGYSRAEVTAYVEDDTEQARYIALARQYFAERGVMSDADADGACRVGRDEIAAGSPIGRLLR</sequence>
<dbReference type="EMBL" id="QGGW01000003">
    <property type="protein sequence ID" value="PWK61074.1"/>
    <property type="molecule type" value="Genomic_DNA"/>
</dbReference>
<dbReference type="InterPro" id="IPR020349">
    <property type="entry name" value="Uncharacterised_14.7kDa"/>
</dbReference>
<dbReference type="RefSeq" id="WP_146199959.1">
    <property type="nucleotide sequence ID" value="NZ_QGGW01000003.1"/>
</dbReference>
<evidence type="ECO:0008006" key="3">
    <source>
        <dbReference type="Google" id="ProtNLM"/>
    </source>
</evidence>
<evidence type="ECO:0000313" key="2">
    <source>
        <dbReference type="Proteomes" id="UP000245708"/>
    </source>
</evidence>
<dbReference type="OrthoDB" id="7658992at2"/>
<protein>
    <recommendedName>
        <fullName evidence="3">DUF5333 domain-containing protein</fullName>
    </recommendedName>
</protein>
<dbReference type="AlphaFoldDB" id="A0A316GJ97"/>
<reference evidence="1 2" key="1">
    <citation type="submission" date="2018-05" db="EMBL/GenBank/DDBJ databases">
        <title>Genomic Encyclopedia of Type Strains, Phase IV (KMG-IV): sequencing the most valuable type-strain genomes for metagenomic binning, comparative biology and taxonomic classification.</title>
        <authorList>
            <person name="Goeker M."/>
        </authorList>
    </citation>
    <scope>NUCLEOTIDE SEQUENCE [LARGE SCALE GENOMIC DNA]</scope>
    <source>
        <strain evidence="1 2">DSM 16097</strain>
    </source>
</reference>
<gene>
    <name evidence="1" type="ORF">C7455_103274</name>
</gene>
<name>A0A316GJ97_9RHOB</name>
<dbReference type="Proteomes" id="UP000245708">
    <property type="component" value="Unassembled WGS sequence"/>
</dbReference>
<proteinExistence type="predicted"/>
<organism evidence="1 2">
    <name type="scientific">Roseicyclus mahoneyensis</name>
    <dbReference type="NCBI Taxonomy" id="164332"/>
    <lineage>
        <taxon>Bacteria</taxon>
        <taxon>Pseudomonadati</taxon>
        <taxon>Pseudomonadota</taxon>
        <taxon>Alphaproteobacteria</taxon>
        <taxon>Rhodobacterales</taxon>
        <taxon>Roseobacteraceae</taxon>
        <taxon>Roseicyclus</taxon>
    </lineage>
</organism>
<comment type="caution">
    <text evidence="1">The sequence shown here is derived from an EMBL/GenBank/DDBJ whole genome shotgun (WGS) entry which is preliminary data.</text>
</comment>
<accession>A0A316GJ97</accession>
<dbReference type="Pfam" id="PF17267">
    <property type="entry name" value="DUF5333"/>
    <property type="match status" value="1"/>
</dbReference>
<evidence type="ECO:0000313" key="1">
    <source>
        <dbReference type="EMBL" id="PWK61074.1"/>
    </source>
</evidence>